<organism evidence="1 2">
    <name type="scientific">Synoicihabitans lomoniglobus</name>
    <dbReference type="NCBI Taxonomy" id="2909285"/>
    <lineage>
        <taxon>Bacteria</taxon>
        <taxon>Pseudomonadati</taxon>
        <taxon>Verrucomicrobiota</taxon>
        <taxon>Opitutia</taxon>
        <taxon>Opitutales</taxon>
        <taxon>Opitutaceae</taxon>
        <taxon>Synoicihabitans</taxon>
    </lineage>
</organism>
<dbReference type="AlphaFoldDB" id="A0AAE9ZWP1"/>
<gene>
    <name evidence="1" type="ORF">PXH66_19185</name>
</gene>
<dbReference type="RefSeq" id="WP_330930898.1">
    <property type="nucleotide sequence ID" value="NZ_CP119075.1"/>
</dbReference>
<name>A0AAE9ZWP1_9BACT</name>
<dbReference type="InterPro" id="IPR027056">
    <property type="entry name" value="Gluconate_2DH_su3"/>
</dbReference>
<accession>A0AAE9ZWP1</accession>
<dbReference type="Pfam" id="PF13618">
    <property type="entry name" value="Gluconate_2-dh3"/>
    <property type="match status" value="1"/>
</dbReference>
<dbReference type="KEGG" id="slom:PXH66_19185"/>
<reference evidence="1" key="1">
    <citation type="submission" date="2023-03" db="EMBL/GenBank/DDBJ databases">
        <title>Lomoglobus Profundus gen. nov., sp. nov., a novel member of the phylum Verrucomicrobia, isolated from deep-marine sediment of South China Sea.</title>
        <authorList>
            <person name="Ahmad T."/>
            <person name="Ishaq S.E."/>
            <person name="Wang F."/>
        </authorList>
    </citation>
    <scope>NUCLEOTIDE SEQUENCE</scope>
    <source>
        <strain evidence="1">LMO-M01</strain>
    </source>
</reference>
<keyword evidence="2" id="KW-1185">Reference proteome</keyword>
<protein>
    <submittedName>
        <fullName evidence="1">Gluconate 2-dehydrogenase subunit 3 family protein</fullName>
    </submittedName>
</protein>
<evidence type="ECO:0000313" key="2">
    <source>
        <dbReference type="Proteomes" id="UP001218638"/>
    </source>
</evidence>
<evidence type="ECO:0000313" key="1">
    <source>
        <dbReference type="EMBL" id="WED64469.1"/>
    </source>
</evidence>
<proteinExistence type="predicted"/>
<dbReference type="EMBL" id="CP119075">
    <property type="protein sequence ID" value="WED64469.1"/>
    <property type="molecule type" value="Genomic_DNA"/>
</dbReference>
<dbReference type="Proteomes" id="UP001218638">
    <property type="component" value="Chromosome"/>
</dbReference>
<sequence>MNRREALKRTALLLGVAAHPAAITRALAQAARTDSGRYLTTGQFATVSAMADRILPATDTPGALDADVPLFVDTIYGRFMHDDEATSFAQGLENVNRASRSALGAPFAQLTPDQADAQLQALIERETERGFWRQLRALVLQGFFTSEVGAKQVLNYDPVPGRYDPDMPVSEVNNIAWAEG</sequence>